<keyword evidence="4 6" id="KW-1133">Transmembrane helix</keyword>
<gene>
    <name evidence="8" type="ORF">Ga0061064_0897</name>
</gene>
<evidence type="ECO:0000256" key="3">
    <source>
        <dbReference type="ARBA" id="ARBA00022692"/>
    </source>
</evidence>
<dbReference type="Pfam" id="PF06271">
    <property type="entry name" value="RDD"/>
    <property type="match status" value="1"/>
</dbReference>
<protein>
    <submittedName>
        <fullName evidence="8">Uncharacterized membrane protein YckC, RDD family</fullName>
    </submittedName>
</protein>
<feature type="transmembrane region" description="Helical" evidence="6">
    <location>
        <begin position="84"/>
        <end position="104"/>
    </location>
</feature>
<proteinExistence type="predicted"/>
<evidence type="ECO:0000313" key="8">
    <source>
        <dbReference type="EMBL" id="CUA84428.1"/>
    </source>
</evidence>
<evidence type="ECO:0000256" key="1">
    <source>
        <dbReference type="ARBA" id="ARBA00004651"/>
    </source>
</evidence>
<dbReference type="InterPro" id="IPR051791">
    <property type="entry name" value="Pra-immunoreactive"/>
</dbReference>
<dbReference type="OrthoDB" id="9793824at2"/>
<accession>A0A0K6H0C1</accession>
<evidence type="ECO:0000256" key="6">
    <source>
        <dbReference type="SAM" id="Phobius"/>
    </source>
</evidence>
<evidence type="ECO:0000256" key="2">
    <source>
        <dbReference type="ARBA" id="ARBA00022475"/>
    </source>
</evidence>
<dbReference type="PANTHER" id="PTHR36115:SF10">
    <property type="entry name" value="RDD DOMAIN-CONTAINING PROTEIN"/>
    <property type="match status" value="1"/>
</dbReference>
<feature type="domain" description="RDD" evidence="7">
    <location>
        <begin position="29"/>
        <end position="164"/>
    </location>
</feature>
<dbReference type="InterPro" id="IPR010432">
    <property type="entry name" value="RDD"/>
</dbReference>
<feature type="transmembrane region" description="Helical" evidence="6">
    <location>
        <begin position="42"/>
        <end position="64"/>
    </location>
</feature>
<keyword evidence="3 6" id="KW-0812">Transmembrane</keyword>
<evidence type="ECO:0000313" key="9">
    <source>
        <dbReference type="Proteomes" id="UP000182598"/>
    </source>
</evidence>
<feature type="transmembrane region" description="Helical" evidence="6">
    <location>
        <begin position="132"/>
        <end position="150"/>
    </location>
</feature>
<dbReference type="RefSeq" id="WP_055438587.1">
    <property type="nucleotide sequence ID" value="NZ_CYHB01000002.1"/>
</dbReference>
<dbReference type="EMBL" id="CYHB01000002">
    <property type="protein sequence ID" value="CUA84428.1"/>
    <property type="molecule type" value="Genomic_DNA"/>
</dbReference>
<dbReference type="PANTHER" id="PTHR36115">
    <property type="entry name" value="PROLINE-RICH ANTIGEN HOMOLOG-RELATED"/>
    <property type="match status" value="1"/>
</dbReference>
<dbReference type="Proteomes" id="UP000182598">
    <property type="component" value="Unassembled WGS sequence"/>
</dbReference>
<keyword evidence="5 6" id="KW-0472">Membrane</keyword>
<evidence type="ECO:0000259" key="7">
    <source>
        <dbReference type="Pfam" id="PF06271"/>
    </source>
</evidence>
<comment type="subcellular location">
    <subcellularLocation>
        <location evidence="1">Cell membrane</location>
        <topology evidence="1">Multi-pass membrane protein</topology>
    </subcellularLocation>
</comment>
<evidence type="ECO:0000256" key="4">
    <source>
        <dbReference type="ARBA" id="ARBA00022989"/>
    </source>
</evidence>
<keyword evidence="2" id="KW-1003">Cell membrane</keyword>
<reference evidence="9" key="1">
    <citation type="submission" date="2015-08" db="EMBL/GenBank/DDBJ databases">
        <authorList>
            <person name="Varghese N."/>
        </authorList>
    </citation>
    <scope>NUCLEOTIDE SEQUENCE [LARGE SCALE GENOMIC DNA]</scope>
    <source>
        <strain evidence="9">DSM 27808</strain>
    </source>
</reference>
<sequence length="183" mass="20500">MSTTSTNAPSVEDSPPKTTAQIHASFPSAGFLRRIAAMIYDLLVAVAILMLASGLALILPAVLNTSGIIQLSDSFTAADWLNQTPLYSIYLLSVLAVFFGWFWWRSGQTIGMRAWRLKVQQRNGQRLTKKQAAIRILTCAFGLGNLWVLVDFKNRRAWHDYAAGTELVTLSKEANQLYYWKEL</sequence>
<name>A0A0K6H0C1_9GAMM</name>
<dbReference type="AlphaFoldDB" id="A0A0K6H0C1"/>
<evidence type="ECO:0000256" key="5">
    <source>
        <dbReference type="ARBA" id="ARBA00023136"/>
    </source>
</evidence>
<keyword evidence="9" id="KW-1185">Reference proteome</keyword>
<dbReference type="GO" id="GO:0005886">
    <property type="term" value="C:plasma membrane"/>
    <property type="evidence" value="ECO:0007669"/>
    <property type="project" value="UniProtKB-SubCell"/>
</dbReference>
<organism evidence="8 9">
    <name type="scientific">Pseudidiomarina woesei</name>
    <dbReference type="NCBI Taxonomy" id="1381080"/>
    <lineage>
        <taxon>Bacteria</taxon>
        <taxon>Pseudomonadati</taxon>
        <taxon>Pseudomonadota</taxon>
        <taxon>Gammaproteobacteria</taxon>
        <taxon>Alteromonadales</taxon>
        <taxon>Idiomarinaceae</taxon>
        <taxon>Pseudidiomarina</taxon>
    </lineage>
</organism>